<keyword evidence="3" id="KW-1185">Reference proteome</keyword>
<proteinExistence type="predicted"/>
<keyword evidence="1" id="KW-0812">Transmembrane</keyword>
<sequence length="108" mass="12039">MKKLWFTIFTVLVMAVEFGISYLISYQLNYQLLGSMFLVGLVSSLVTIFFSSTGGIVSNYHESELATSYIGWKNGYKFKRTLGSVSVNCFNIGSVLFFVIGFVVAFAI</sequence>
<dbReference type="OrthoDB" id="2938981at2"/>
<evidence type="ECO:0008006" key="4">
    <source>
        <dbReference type="Google" id="ProtNLM"/>
    </source>
</evidence>
<accession>A0A431W066</accession>
<dbReference type="EMBL" id="RXNT01000014">
    <property type="protein sequence ID" value="RTR28776.1"/>
    <property type="molecule type" value="Genomic_DNA"/>
</dbReference>
<feature type="transmembrane region" description="Helical" evidence="1">
    <location>
        <begin position="6"/>
        <end position="24"/>
    </location>
</feature>
<organism evidence="2 3">
    <name type="scientific">Bacillus yapensis</name>
    <dbReference type="NCBI Taxonomy" id="2492960"/>
    <lineage>
        <taxon>Bacteria</taxon>
        <taxon>Bacillati</taxon>
        <taxon>Bacillota</taxon>
        <taxon>Bacilli</taxon>
        <taxon>Bacillales</taxon>
        <taxon>Bacillaceae</taxon>
        <taxon>Bacillus</taxon>
    </lineage>
</organism>
<evidence type="ECO:0000313" key="2">
    <source>
        <dbReference type="EMBL" id="RTR28776.1"/>
    </source>
</evidence>
<gene>
    <name evidence="2" type="ORF">EKG37_16280</name>
</gene>
<keyword evidence="1" id="KW-0472">Membrane</keyword>
<comment type="caution">
    <text evidence="2">The sequence shown here is derived from an EMBL/GenBank/DDBJ whole genome shotgun (WGS) entry which is preliminary data.</text>
</comment>
<dbReference type="Proteomes" id="UP000271374">
    <property type="component" value="Unassembled WGS sequence"/>
</dbReference>
<feature type="transmembrane region" description="Helical" evidence="1">
    <location>
        <begin position="85"/>
        <end position="107"/>
    </location>
</feature>
<feature type="transmembrane region" description="Helical" evidence="1">
    <location>
        <begin position="36"/>
        <end position="57"/>
    </location>
</feature>
<keyword evidence="1" id="KW-1133">Transmembrane helix</keyword>
<evidence type="ECO:0000313" key="3">
    <source>
        <dbReference type="Proteomes" id="UP000271374"/>
    </source>
</evidence>
<evidence type="ECO:0000256" key="1">
    <source>
        <dbReference type="SAM" id="Phobius"/>
    </source>
</evidence>
<protein>
    <recommendedName>
        <fullName evidence="4">DUF3899 domain-containing protein</fullName>
    </recommendedName>
</protein>
<name>A0A431W066_9BACI</name>
<reference evidence="2 3" key="1">
    <citation type="submission" date="2018-12" db="EMBL/GenBank/DDBJ databases">
        <title>Bacillus yapensis draft genome sequence.</title>
        <authorList>
            <person name="Yu L."/>
            <person name="Xu X."/>
            <person name="Tang X."/>
        </authorList>
    </citation>
    <scope>NUCLEOTIDE SEQUENCE [LARGE SCALE GENOMIC DNA]</scope>
    <source>
        <strain evidence="2 3">XXST-01</strain>
    </source>
</reference>
<dbReference type="AlphaFoldDB" id="A0A431W066"/>
<dbReference type="RefSeq" id="WP_126409873.1">
    <property type="nucleotide sequence ID" value="NZ_RXNT01000014.1"/>
</dbReference>